<dbReference type="FunFam" id="3.40.50.12780:FF:000012">
    <property type="entry name" value="Non-ribosomal peptide synthetase"/>
    <property type="match status" value="1"/>
</dbReference>
<dbReference type="Gene3D" id="3.30.300.30">
    <property type="match status" value="1"/>
</dbReference>
<feature type="domain" description="Carrier" evidence="6">
    <location>
        <begin position="1042"/>
        <end position="1117"/>
    </location>
</feature>
<dbReference type="Gene3D" id="3.40.50.12780">
    <property type="entry name" value="N-terminal domain of ligase-like"/>
    <property type="match status" value="1"/>
</dbReference>
<organism evidence="7">
    <name type="scientific">Streptomyces sahachiroi</name>
    <dbReference type="NCBI Taxonomy" id="285525"/>
    <lineage>
        <taxon>Bacteria</taxon>
        <taxon>Bacillati</taxon>
        <taxon>Actinomycetota</taxon>
        <taxon>Actinomycetes</taxon>
        <taxon>Kitasatosporales</taxon>
        <taxon>Streptomycetaceae</taxon>
        <taxon>Streptomyces</taxon>
    </lineage>
</organism>
<dbReference type="GO" id="GO:0047527">
    <property type="term" value="F:2,3-dihydroxybenzoate-serine ligase activity"/>
    <property type="evidence" value="ECO:0007669"/>
    <property type="project" value="TreeGrafter"/>
</dbReference>
<evidence type="ECO:0000256" key="1">
    <source>
        <dbReference type="ARBA" id="ARBA00001957"/>
    </source>
</evidence>
<keyword evidence="4" id="KW-0436">Ligase</keyword>
<dbReference type="InterPro" id="IPR006162">
    <property type="entry name" value="Ppantetheine_attach_site"/>
</dbReference>
<dbReference type="InterPro" id="IPR025110">
    <property type="entry name" value="AMP-bd_C"/>
</dbReference>
<dbReference type="InterPro" id="IPR023213">
    <property type="entry name" value="CAT-like_dom_sf"/>
</dbReference>
<evidence type="ECO:0000256" key="4">
    <source>
        <dbReference type="ARBA" id="ARBA00022598"/>
    </source>
</evidence>
<dbReference type="SUPFAM" id="SSF52777">
    <property type="entry name" value="CoA-dependent acyltransferases"/>
    <property type="match status" value="2"/>
</dbReference>
<dbReference type="InterPro" id="IPR013120">
    <property type="entry name" value="FAR_NAD-bd"/>
</dbReference>
<dbReference type="Pfam" id="PF00550">
    <property type="entry name" value="PP-binding"/>
    <property type="match status" value="1"/>
</dbReference>
<dbReference type="SUPFAM" id="SSF51735">
    <property type="entry name" value="NAD(P)-binding Rossmann-fold domains"/>
    <property type="match status" value="1"/>
</dbReference>
<dbReference type="InterPro" id="IPR009081">
    <property type="entry name" value="PP-bd_ACP"/>
</dbReference>
<dbReference type="Pfam" id="PF00668">
    <property type="entry name" value="Condensation"/>
    <property type="match status" value="1"/>
</dbReference>
<dbReference type="CDD" id="cd19531">
    <property type="entry name" value="LCL_NRPS-like"/>
    <property type="match status" value="1"/>
</dbReference>
<dbReference type="Gene3D" id="3.40.50.720">
    <property type="entry name" value="NAD(P)-binding Rossmann-like Domain"/>
    <property type="match status" value="1"/>
</dbReference>
<dbReference type="NCBIfam" id="TIGR01733">
    <property type="entry name" value="AA-adenyl-dom"/>
    <property type="match status" value="1"/>
</dbReference>
<dbReference type="SMART" id="SM00823">
    <property type="entry name" value="PKS_PP"/>
    <property type="match status" value="1"/>
</dbReference>
<dbReference type="FunFam" id="1.10.1200.10:FF:000005">
    <property type="entry name" value="Nonribosomal peptide synthetase 1"/>
    <property type="match status" value="1"/>
</dbReference>
<name>B4XYB7_STREG</name>
<dbReference type="Pfam" id="PF13193">
    <property type="entry name" value="AMP-binding_C"/>
    <property type="match status" value="1"/>
</dbReference>
<dbReference type="InterPro" id="IPR036736">
    <property type="entry name" value="ACP-like_sf"/>
</dbReference>
<evidence type="ECO:0000256" key="2">
    <source>
        <dbReference type="ARBA" id="ARBA00022450"/>
    </source>
</evidence>
<dbReference type="FunFam" id="3.40.50.980:FF:000002">
    <property type="entry name" value="Enterobactin synthetase component F"/>
    <property type="match status" value="1"/>
</dbReference>
<evidence type="ECO:0000259" key="6">
    <source>
        <dbReference type="PROSITE" id="PS50075"/>
    </source>
</evidence>
<dbReference type="GO" id="GO:0005829">
    <property type="term" value="C:cytosol"/>
    <property type="evidence" value="ECO:0007669"/>
    <property type="project" value="TreeGrafter"/>
</dbReference>
<dbReference type="GO" id="GO:0009239">
    <property type="term" value="P:enterobactin biosynthetic process"/>
    <property type="evidence" value="ECO:0007669"/>
    <property type="project" value="TreeGrafter"/>
</dbReference>
<feature type="compositionally biased region" description="Basic and acidic residues" evidence="5">
    <location>
        <begin position="1021"/>
        <end position="1033"/>
    </location>
</feature>
<dbReference type="SUPFAM" id="SSF47336">
    <property type="entry name" value="ACP-like"/>
    <property type="match status" value="1"/>
</dbReference>
<dbReference type="Pfam" id="PF07993">
    <property type="entry name" value="NAD_binding_4"/>
    <property type="match status" value="1"/>
</dbReference>
<keyword evidence="2" id="KW-0596">Phosphopantetheine</keyword>
<dbReference type="Pfam" id="PF00501">
    <property type="entry name" value="AMP-binding"/>
    <property type="match status" value="1"/>
</dbReference>
<feature type="region of interest" description="Disordered" evidence="5">
    <location>
        <begin position="1021"/>
        <end position="1047"/>
    </location>
</feature>
<evidence type="ECO:0000313" key="7">
    <source>
        <dbReference type="EMBL" id="ABY83163.1"/>
    </source>
</evidence>
<dbReference type="EMBL" id="EU240558">
    <property type="protein sequence ID" value="ABY83163.1"/>
    <property type="molecule type" value="Genomic_DNA"/>
</dbReference>
<dbReference type="PROSITE" id="PS50075">
    <property type="entry name" value="CARRIER"/>
    <property type="match status" value="1"/>
</dbReference>
<proteinExistence type="predicted"/>
<dbReference type="PANTHER" id="PTHR45527:SF1">
    <property type="entry name" value="FATTY ACID SYNTHASE"/>
    <property type="match status" value="1"/>
</dbReference>
<dbReference type="InterPro" id="IPR020845">
    <property type="entry name" value="AMP-binding_CS"/>
</dbReference>
<keyword evidence="3" id="KW-0597">Phosphoprotein</keyword>
<dbReference type="InterPro" id="IPR000873">
    <property type="entry name" value="AMP-dep_synth/lig_dom"/>
</dbReference>
<dbReference type="Gene3D" id="3.30.559.10">
    <property type="entry name" value="Chloramphenicol acetyltransferase-like domain"/>
    <property type="match status" value="1"/>
</dbReference>
<dbReference type="GO" id="GO:0043041">
    <property type="term" value="P:amino acid activation for nonribosomal peptide biosynthetic process"/>
    <property type="evidence" value="ECO:0007669"/>
    <property type="project" value="TreeGrafter"/>
</dbReference>
<dbReference type="Gene3D" id="3.30.559.30">
    <property type="entry name" value="Nonribosomal peptide synthetase, condensation domain"/>
    <property type="match status" value="1"/>
</dbReference>
<dbReference type="InterPro" id="IPR001242">
    <property type="entry name" value="Condensation_dom"/>
</dbReference>
<protein>
    <submittedName>
        <fullName evidence="7">Azi25</fullName>
    </submittedName>
</protein>
<evidence type="ECO:0000256" key="3">
    <source>
        <dbReference type="ARBA" id="ARBA00022553"/>
    </source>
</evidence>
<dbReference type="GO" id="GO:0009366">
    <property type="term" value="C:enterobactin synthetase complex"/>
    <property type="evidence" value="ECO:0007669"/>
    <property type="project" value="TreeGrafter"/>
</dbReference>
<evidence type="ECO:0000256" key="5">
    <source>
        <dbReference type="SAM" id="MobiDB-lite"/>
    </source>
</evidence>
<dbReference type="InterPro" id="IPR045851">
    <property type="entry name" value="AMP-bd_C_sf"/>
</dbReference>
<accession>B4XYB7</accession>
<gene>
    <name evidence="7" type="primary">azi25</name>
</gene>
<dbReference type="Gene3D" id="1.10.1200.10">
    <property type="entry name" value="ACP-like"/>
    <property type="match status" value="1"/>
</dbReference>
<reference evidence="7" key="1">
    <citation type="journal article" date="2008" name="Chem. Biol.">
        <title>Characterization of the azinomycin B biosynthetic gene cluster revealing a different iterative type I polyketide synthase for naphthoate biosynthesis.</title>
        <authorList>
            <person name="Zhao Q."/>
            <person name="He Q."/>
            <person name="Ding W."/>
            <person name="Tang M."/>
            <person name="Kang Q."/>
            <person name="Yu Y."/>
            <person name="Deng W."/>
            <person name="Zhang Q."/>
            <person name="Fang J."/>
            <person name="Tang G."/>
            <person name="Liu W."/>
        </authorList>
    </citation>
    <scope>NUCLEOTIDE SEQUENCE</scope>
    <source>
        <strain evidence="7">NRRL 2485</strain>
    </source>
</reference>
<dbReference type="GO" id="GO:0008610">
    <property type="term" value="P:lipid biosynthetic process"/>
    <property type="evidence" value="ECO:0007669"/>
    <property type="project" value="UniProtKB-ARBA"/>
</dbReference>
<dbReference type="CDD" id="cd17643">
    <property type="entry name" value="A_NRPS_Cytc1-like"/>
    <property type="match status" value="1"/>
</dbReference>
<dbReference type="PROSITE" id="PS00455">
    <property type="entry name" value="AMP_BINDING"/>
    <property type="match status" value="1"/>
</dbReference>
<dbReference type="InterPro" id="IPR010071">
    <property type="entry name" value="AA_adenyl_dom"/>
</dbReference>
<dbReference type="InterPro" id="IPR036291">
    <property type="entry name" value="NAD(P)-bd_dom_sf"/>
</dbReference>
<dbReference type="InterPro" id="IPR042099">
    <property type="entry name" value="ANL_N_sf"/>
</dbReference>
<dbReference type="InterPro" id="IPR020806">
    <property type="entry name" value="PKS_PP-bd"/>
</dbReference>
<comment type="cofactor">
    <cofactor evidence="1">
        <name>pantetheine 4'-phosphate</name>
        <dbReference type="ChEBI" id="CHEBI:47942"/>
    </cofactor>
</comment>
<sequence>MDLPTEQPRSLPDTPVAAAVPPDLAALRSRLAELSPEKRRLVERLLARQGAGLGITRRAGGAPEAPCSFEQERLWFMYELLTRREIFHVPVALRLEGELDPDALERALRQLGRRHEALRTVFRQRDGRPYQVVREQLDLPLERVDCRTAADPALAARQQASALVTEDFDLEEGPLVRCTLYRTGEHEHLLAVVQHHIVSDNWSLGILLDDLGKLYARELGAPGELPPLDLHYPDFAAWQRATVDSTTMRRTLDHWRDRLDGAPDSLDLPTDRPRPAVRGSQGKFHHVRFDADLVAGLREAARQHDTTLLGAFLAGYIALLSRLVRSDSLVVGVPVAGRPRAEMQQMIGYFLNWLPIHVQVGDRPDLHTLIRRTGTALSEAMTHQDVPFDMLVRELRPSRRPGETPIFQTSFSLRDGAPTPPAMPGIDVTFAELDGGATHYDLMAELWCEGDEVVGYVPYDDELLDAQTVARWAGWLKTLLRAGLAAPDTPVADLEMLAPGESVVIPARAPVTAEGGVARPARTLHGVFAAQAARRPDAPAVSDERDRLTYAELSARADRIAAALQERGEGPGSIVGLVLDRTVDLPAAVLGVLRAGAAYLPVDPENPAGRTADQFTECRVRTVLTTPATASAPALEELDDGPRILVVDWQDPGWREQTPGPAAVDVPADAPAYVIYTSGSTGRPKGVLVTHRNVLRLFTACDEHLRVGPDDVWTLFHSYAFDFSVWEIWGALLHGGRLVVVPQWATRAPDVFAELVRDERVTVLSQTPSAFGQVSETLLKHPDPAALRYVVFGGEALDPTALRPWTRVYGDRRPELINMYGITETTVHVTARPLREKDLAGTASPIGPPLADLSLYLLDDSLRPVGTGVPGEIFVGGDGVSLGYVANPGLTAERMLPDPFAGRPGARMYRSGDLAVRRGDGELVCLGRADDQVKIRGHRIEPGEVRAALDALAVVARAAVVVERDRVGAAVLAAYVVPAEGNAGVSGTGIRRTLLRSLPEWMVPASVTVLDELPLTRNGKLDRRALTDRKEHAAPAGPRGEAPRSDTARQLAEIWQELLGVPAVGGEDSFFELGGHSLMVMHLVARIRTAFGVEMPVETLFRRPQLQPLADEVDAARTAAQRAAAPEPGQDAAAELADVRADLAARAAGIPRPGARADADRDTVLLTGATGFVGRFVLAELLAAGARVICLLRGGTARREELVAGMADLGLWHEEHAARLELVDGDIAEPGLGLAGPDRDRLADRAGRIIHAAAWVNHVYPYERLAAANTHCMAGLLELAARGRRSALTVVSTSSVADSAAYPPGSTVPPGPLKALPSAANGYVRSKAVAEQYLHLAAELDVPAAVIRIPSVFGDQRRYQINPADAVWSWCRAMIETSGFPESFAQPGNELFQALPADAVARAVLLADRDHTEPGTRYLDAVPAAVGTTEDLLAALRAAGHALSPCPDHAWYTAVGELDPGRVWVAGIAGQAAARLAADPSATAPRTLRRFTAPVEPGELDELLRTRALYSSAQLAGYIRTLDASFPPAGNDREKARPARG</sequence>
<dbReference type="GO" id="GO:0031177">
    <property type="term" value="F:phosphopantetheine binding"/>
    <property type="evidence" value="ECO:0007669"/>
    <property type="project" value="InterPro"/>
</dbReference>
<dbReference type="PANTHER" id="PTHR45527">
    <property type="entry name" value="NONRIBOSOMAL PEPTIDE SYNTHETASE"/>
    <property type="match status" value="1"/>
</dbReference>
<dbReference type="SUPFAM" id="SSF56801">
    <property type="entry name" value="Acetyl-CoA synthetase-like"/>
    <property type="match status" value="1"/>
</dbReference>
<dbReference type="PROSITE" id="PS00012">
    <property type="entry name" value="PHOSPHOPANTETHEINE"/>
    <property type="match status" value="1"/>
</dbReference>